<accession>A0A316W397</accession>
<sequence length="157" mass="17095">MIAGGIFAQLAVVLWTTSFCLAHPVGTLPAWSKSQGLVHSRGLEQKDSVRATLNARADNGEPSQPVAKPRGSPAQVTWHAPTLEGITNPDAREVINNKVRKWSAERTRISGVHIKSIEPTGGSSGHFYEALVDVYDLNWNNLGNHAIRFKTSVPLHL</sequence>
<evidence type="ECO:0000313" key="3">
    <source>
        <dbReference type="Proteomes" id="UP000245783"/>
    </source>
</evidence>
<evidence type="ECO:0008006" key="4">
    <source>
        <dbReference type="Google" id="ProtNLM"/>
    </source>
</evidence>
<dbReference type="EMBL" id="KZ819383">
    <property type="protein sequence ID" value="PWN42105.1"/>
    <property type="molecule type" value="Genomic_DNA"/>
</dbReference>
<feature type="chain" id="PRO_5016303403" description="Cysteine proteinase inhibitor" evidence="1">
    <location>
        <begin position="23"/>
        <end position="157"/>
    </location>
</feature>
<evidence type="ECO:0000313" key="2">
    <source>
        <dbReference type="EMBL" id="PWN42105.1"/>
    </source>
</evidence>
<dbReference type="RefSeq" id="XP_025369265.1">
    <property type="nucleotide sequence ID" value="XM_025515187.1"/>
</dbReference>
<protein>
    <recommendedName>
        <fullName evidence="4">Cysteine proteinase inhibitor</fullName>
    </recommendedName>
</protein>
<proteinExistence type="predicted"/>
<name>A0A316W397_9BASI</name>
<feature type="signal peptide" evidence="1">
    <location>
        <begin position="1"/>
        <end position="22"/>
    </location>
</feature>
<gene>
    <name evidence="2" type="ORF">IE81DRAFT_330392</name>
</gene>
<dbReference type="GeneID" id="37037057"/>
<reference evidence="2 3" key="1">
    <citation type="journal article" date="2018" name="Mol. Biol. Evol.">
        <title>Broad Genomic Sampling Reveals a Smut Pathogenic Ancestry of the Fungal Clade Ustilaginomycotina.</title>
        <authorList>
            <person name="Kijpornyongpan T."/>
            <person name="Mondo S.J."/>
            <person name="Barry K."/>
            <person name="Sandor L."/>
            <person name="Lee J."/>
            <person name="Lipzen A."/>
            <person name="Pangilinan J."/>
            <person name="LaButti K."/>
            <person name="Hainaut M."/>
            <person name="Henrissat B."/>
            <person name="Grigoriev I.V."/>
            <person name="Spatafora J.W."/>
            <person name="Aime M.C."/>
        </authorList>
    </citation>
    <scope>NUCLEOTIDE SEQUENCE [LARGE SCALE GENOMIC DNA]</scope>
    <source>
        <strain evidence="2 3">MCA 4658</strain>
    </source>
</reference>
<dbReference type="InParanoid" id="A0A316W397"/>
<keyword evidence="3" id="KW-1185">Reference proteome</keyword>
<dbReference type="AlphaFoldDB" id="A0A316W397"/>
<dbReference type="Proteomes" id="UP000245783">
    <property type="component" value="Unassembled WGS sequence"/>
</dbReference>
<keyword evidence="1" id="KW-0732">Signal</keyword>
<organism evidence="2 3">
    <name type="scientific">Ceraceosorus guamensis</name>
    <dbReference type="NCBI Taxonomy" id="1522189"/>
    <lineage>
        <taxon>Eukaryota</taxon>
        <taxon>Fungi</taxon>
        <taxon>Dikarya</taxon>
        <taxon>Basidiomycota</taxon>
        <taxon>Ustilaginomycotina</taxon>
        <taxon>Exobasidiomycetes</taxon>
        <taxon>Ceraceosorales</taxon>
        <taxon>Ceraceosoraceae</taxon>
        <taxon>Ceraceosorus</taxon>
    </lineage>
</organism>
<evidence type="ECO:0000256" key="1">
    <source>
        <dbReference type="SAM" id="SignalP"/>
    </source>
</evidence>